<dbReference type="CDD" id="cd16387">
    <property type="entry name" value="ParB_N_Srx"/>
    <property type="match status" value="1"/>
</dbReference>
<dbReference type="SUPFAM" id="SSF110849">
    <property type="entry name" value="ParB/Sulfiredoxin"/>
    <property type="match status" value="1"/>
</dbReference>
<sequence length="372" mass="41936">MTESLDYIDLNKLELDTKNPRLPEGVERTPEAMLNHIALTTSIEDLMNAIAENGFFPGEPLIAVKEGDKYTVVEGNRRLTAVKLIHNPYECDRPSSRMIEIAESAKDKLGTLEKLPVIVRDTRAEILPYLGFRHITGVKQWEPLSKARYIEQLFGLTSPNSPTNDRYHQVARAIGSRKDHIKRNLDALAVYKVMESNNFYDIDGLDEESIKFSILSTALADEKIGLFVGVSEKDEYGDITSNDVIIHPHHINRENTRELTLWLYKKDDSGKTKVGESRNLRLLSSVIDNPKALTSFRNGADLKVAYQLTEDLKQDFMTLLYKAESALIEAAGIVATIDYNPEALEVARRLSQNVKLIGNTIKAKKVSDDEDF</sequence>
<dbReference type="RefSeq" id="WP_000140373.1">
    <property type="nucleotide sequence ID" value="NZ_CP031919.1"/>
</dbReference>
<dbReference type="EMBL" id="CP031919">
    <property type="protein sequence ID" value="QCH96459.1"/>
    <property type="molecule type" value="Genomic_DNA"/>
</dbReference>
<accession>A0A4P8CBB7</accession>
<name>A0A4P8CBB7_ECOLX</name>
<dbReference type="Proteomes" id="UP000310529">
    <property type="component" value="Chromosome"/>
</dbReference>
<dbReference type="Gene3D" id="3.90.1530.30">
    <property type="match status" value="1"/>
</dbReference>
<evidence type="ECO:0000313" key="1">
    <source>
        <dbReference type="EMBL" id="QCH96459.1"/>
    </source>
</evidence>
<organism evidence="1 2">
    <name type="scientific">Escherichia coli O145:NM</name>
    <dbReference type="NCBI Taxonomy" id="991919"/>
    <lineage>
        <taxon>Bacteria</taxon>
        <taxon>Pseudomonadati</taxon>
        <taxon>Pseudomonadota</taxon>
        <taxon>Gammaproteobacteria</taxon>
        <taxon>Enterobacterales</taxon>
        <taxon>Enterobacteriaceae</taxon>
        <taxon>Escherichia</taxon>
    </lineage>
</organism>
<dbReference type="AlphaFoldDB" id="A0A4P8CBB7"/>
<dbReference type="InterPro" id="IPR036086">
    <property type="entry name" value="ParB/Sulfiredoxin_sf"/>
</dbReference>
<protein>
    <submittedName>
        <fullName evidence="1">Chromosome partitioning protein ParB</fullName>
    </submittedName>
</protein>
<evidence type="ECO:0000313" key="2">
    <source>
        <dbReference type="Proteomes" id="UP000310529"/>
    </source>
</evidence>
<gene>
    <name evidence="1" type="ORF">CCU01_029170</name>
</gene>
<reference evidence="1 2" key="1">
    <citation type="submission" date="2018-08" db="EMBL/GenBank/DDBJ databases">
        <title>Food and Water Consortium WGS.</title>
        <authorList>
            <person name="Tyson S."/>
            <person name="Peterson C.-L."/>
            <person name="Olson A."/>
            <person name="Tyler S."/>
            <person name="Cabral J."/>
            <person name="Lynch T."/>
            <person name="Knox N."/>
            <person name="Van Domselaar G."/>
            <person name="Graham M."/>
        </authorList>
    </citation>
    <scope>NUCLEOTIDE SEQUENCE [LARGE SCALE GENOMIC DNA]</scope>
    <source>
        <strain evidence="1 2">FWSEC0002</strain>
    </source>
</reference>
<proteinExistence type="predicted"/>